<sequence length="116" mass="12851">MEITPLGACAKERRVSESVAKQYIFLVCTRGRGSGKVSTSGLEGRSFKNRYHRRSAVYGARCTPNHTQWPNAFLLVWLEEAVPAQAPSLPSDRGSKLRGPSLYCPRVASKRDVNIT</sequence>
<evidence type="ECO:0000313" key="2">
    <source>
        <dbReference type="Proteomes" id="UP000499080"/>
    </source>
</evidence>
<gene>
    <name evidence="1" type="ORF">AVEN_126965_1</name>
</gene>
<dbReference type="EMBL" id="BGPR01000560">
    <property type="protein sequence ID" value="GBM26469.1"/>
    <property type="molecule type" value="Genomic_DNA"/>
</dbReference>
<reference evidence="1 2" key="1">
    <citation type="journal article" date="2019" name="Sci. Rep.">
        <title>Orb-weaving spider Araneus ventricosus genome elucidates the spidroin gene catalogue.</title>
        <authorList>
            <person name="Kono N."/>
            <person name="Nakamura H."/>
            <person name="Ohtoshi R."/>
            <person name="Moran D.A.P."/>
            <person name="Shinohara A."/>
            <person name="Yoshida Y."/>
            <person name="Fujiwara M."/>
            <person name="Mori M."/>
            <person name="Tomita M."/>
            <person name="Arakawa K."/>
        </authorList>
    </citation>
    <scope>NUCLEOTIDE SEQUENCE [LARGE SCALE GENOMIC DNA]</scope>
</reference>
<dbReference type="Proteomes" id="UP000499080">
    <property type="component" value="Unassembled WGS sequence"/>
</dbReference>
<evidence type="ECO:0000313" key="1">
    <source>
        <dbReference type="EMBL" id="GBM26469.1"/>
    </source>
</evidence>
<name>A0A4Y2EDY1_ARAVE</name>
<accession>A0A4Y2EDY1</accession>
<keyword evidence="2" id="KW-1185">Reference proteome</keyword>
<dbReference type="AlphaFoldDB" id="A0A4Y2EDY1"/>
<organism evidence="1 2">
    <name type="scientific">Araneus ventricosus</name>
    <name type="common">Orbweaver spider</name>
    <name type="synonym">Epeira ventricosa</name>
    <dbReference type="NCBI Taxonomy" id="182803"/>
    <lineage>
        <taxon>Eukaryota</taxon>
        <taxon>Metazoa</taxon>
        <taxon>Ecdysozoa</taxon>
        <taxon>Arthropoda</taxon>
        <taxon>Chelicerata</taxon>
        <taxon>Arachnida</taxon>
        <taxon>Araneae</taxon>
        <taxon>Araneomorphae</taxon>
        <taxon>Entelegynae</taxon>
        <taxon>Araneoidea</taxon>
        <taxon>Araneidae</taxon>
        <taxon>Araneus</taxon>
    </lineage>
</organism>
<protein>
    <submittedName>
        <fullName evidence="1">Uncharacterized protein</fullName>
    </submittedName>
</protein>
<proteinExistence type="predicted"/>
<comment type="caution">
    <text evidence="1">The sequence shown here is derived from an EMBL/GenBank/DDBJ whole genome shotgun (WGS) entry which is preliminary data.</text>
</comment>